<dbReference type="GO" id="GO:0009094">
    <property type="term" value="P:L-phenylalanine biosynthetic process"/>
    <property type="evidence" value="ECO:0007669"/>
    <property type="project" value="UniProtKB-UniPathway"/>
</dbReference>
<protein>
    <recommendedName>
        <fullName evidence="2">prephenate dehydratase</fullName>
        <ecNumber evidence="2">4.2.1.51</ecNumber>
    </recommendedName>
</protein>
<organism evidence="11 12">
    <name type="scientific">Paraphaeosphaeria sporulosa</name>
    <dbReference type="NCBI Taxonomy" id="1460663"/>
    <lineage>
        <taxon>Eukaryota</taxon>
        <taxon>Fungi</taxon>
        <taxon>Dikarya</taxon>
        <taxon>Ascomycota</taxon>
        <taxon>Pezizomycotina</taxon>
        <taxon>Dothideomycetes</taxon>
        <taxon>Pleosporomycetidae</taxon>
        <taxon>Pleosporales</taxon>
        <taxon>Massarineae</taxon>
        <taxon>Didymosphaeriaceae</taxon>
        <taxon>Paraphaeosphaeria</taxon>
    </lineage>
</organism>
<keyword evidence="3" id="KW-0028">Amino-acid biosynthesis</keyword>
<dbReference type="EC" id="4.2.1.51" evidence="2"/>
<keyword evidence="12" id="KW-1185">Reference proteome</keyword>
<dbReference type="AlphaFoldDB" id="A0A177CFI6"/>
<dbReference type="RefSeq" id="XP_018036077.1">
    <property type="nucleotide sequence ID" value="XM_018178436.1"/>
</dbReference>
<dbReference type="PANTHER" id="PTHR21022">
    <property type="entry name" value="PREPHENATE DEHYDRATASE P PROTEIN"/>
    <property type="match status" value="1"/>
</dbReference>
<dbReference type="SUPFAM" id="SSF55021">
    <property type="entry name" value="ACT-like"/>
    <property type="match status" value="1"/>
</dbReference>
<reference evidence="11 12" key="1">
    <citation type="submission" date="2016-05" db="EMBL/GenBank/DDBJ databases">
        <title>Comparative analysis of secretome profiles of manganese(II)-oxidizing ascomycete fungi.</title>
        <authorList>
            <consortium name="DOE Joint Genome Institute"/>
            <person name="Zeiner C.A."/>
            <person name="Purvine S.O."/>
            <person name="Zink E.M."/>
            <person name="Wu S."/>
            <person name="Pasa-Tolic L."/>
            <person name="Chaput D.L."/>
            <person name="Haridas S."/>
            <person name="Grigoriev I.V."/>
            <person name="Santelli C.M."/>
            <person name="Hansel C.M."/>
        </authorList>
    </citation>
    <scope>NUCLEOTIDE SEQUENCE [LARGE SCALE GENOMIC DNA]</scope>
    <source>
        <strain evidence="11 12">AP3s5-JAC2a</strain>
    </source>
</reference>
<dbReference type="InterPro" id="IPR002912">
    <property type="entry name" value="ACT_dom"/>
</dbReference>
<evidence type="ECO:0000259" key="10">
    <source>
        <dbReference type="PROSITE" id="PS51671"/>
    </source>
</evidence>
<keyword evidence="4" id="KW-0057">Aromatic amino acid biosynthesis</keyword>
<dbReference type="PROSITE" id="PS51171">
    <property type="entry name" value="PREPHENATE_DEHYDR_3"/>
    <property type="match status" value="1"/>
</dbReference>
<dbReference type="FunCoup" id="A0A177CFI6">
    <property type="interactions" value="117"/>
</dbReference>
<evidence type="ECO:0000313" key="12">
    <source>
        <dbReference type="Proteomes" id="UP000077069"/>
    </source>
</evidence>
<dbReference type="Gene3D" id="3.30.70.260">
    <property type="match status" value="1"/>
</dbReference>
<evidence type="ECO:0000256" key="4">
    <source>
        <dbReference type="ARBA" id="ARBA00023141"/>
    </source>
</evidence>
<dbReference type="UniPathway" id="UPA00121">
    <property type="reaction ID" value="UER00345"/>
</dbReference>
<evidence type="ECO:0000256" key="2">
    <source>
        <dbReference type="ARBA" id="ARBA00013147"/>
    </source>
</evidence>
<dbReference type="Gene3D" id="3.40.190.10">
    <property type="entry name" value="Periplasmic binding protein-like II"/>
    <property type="match status" value="2"/>
</dbReference>
<accession>A0A177CFI6</accession>
<keyword evidence="6" id="KW-0456">Lyase</keyword>
<sequence>MSEESGEKGAQKPVVTFLGPVASYTHQATLSAFPNSTHTLTPTTTIEDVFASVQSGAAARGVVPFENSSNGSVVFTLDLFADVQAKYPDIVVCAESYVPVQHCLLGHARSDQQHATSLSSPGNAGGAGRRAGTGVIPSPLSSGAVTPTPSIPNPTKPTARPLSDLSRITKLYSHPQAWGQCKVFLNTYLKGVERQDVSSTSRAAQIVAEDESGESAAVSSAFAAEVCGLGVLARGIEDRVDNTTRFLVIKRRGDGRADGKDGADGEWKTLVSFTVDHANPGSLAHSLAVFEKYELNLTSINTRPSGVENWNYIFFVELKGRREEGTLDGPVNEALRELDPVCRSWRWLGSWESRLPQR</sequence>
<dbReference type="FunFam" id="3.40.190.10:FF:000034">
    <property type="entry name" value="Chorismate mutase/prephenate dehydratase"/>
    <property type="match status" value="1"/>
</dbReference>
<evidence type="ECO:0000313" key="11">
    <source>
        <dbReference type="EMBL" id="OAG05712.1"/>
    </source>
</evidence>
<dbReference type="STRING" id="1460663.A0A177CFI6"/>
<feature type="domain" description="ACT" evidence="10">
    <location>
        <begin position="271"/>
        <end position="350"/>
    </location>
</feature>
<name>A0A177CFI6_9PLEO</name>
<evidence type="ECO:0000256" key="7">
    <source>
        <dbReference type="ARBA" id="ARBA00047848"/>
    </source>
</evidence>
<dbReference type="CDD" id="cd04905">
    <property type="entry name" value="ACT_CM-PDT"/>
    <property type="match status" value="1"/>
</dbReference>
<evidence type="ECO:0000256" key="5">
    <source>
        <dbReference type="ARBA" id="ARBA00023222"/>
    </source>
</evidence>
<evidence type="ECO:0000256" key="1">
    <source>
        <dbReference type="ARBA" id="ARBA00004741"/>
    </source>
</evidence>
<evidence type="ECO:0000256" key="6">
    <source>
        <dbReference type="ARBA" id="ARBA00023239"/>
    </source>
</evidence>
<comment type="catalytic activity">
    <reaction evidence="7">
        <text>prephenate + H(+) = 3-phenylpyruvate + CO2 + H2O</text>
        <dbReference type="Rhea" id="RHEA:21648"/>
        <dbReference type="ChEBI" id="CHEBI:15377"/>
        <dbReference type="ChEBI" id="CHEBI:15378"/>
        <dbReference type="ChEBI" id="CHEBI:16526"/>
        <dbReference type="ChEBI" id="CHEBI:18005"/>
        <dbReference type="ChEBI" id="CHEBI:29934"/>
        <dbReference type="EC" id="4.2.1.51"/>
    </reaction>
</comment>
<dbReference type="Pfam" id="PF00800">
    <property type="entry name" value="PDT"/>
    <property type="match status" value="2"/>
</dbReference>
<feature type="region of interest" description="Disordered" evidence="8">
    <location>
        <begin position="114"/>
        <end position="162"/>
    </location>
</feature>
<dbReference type="InParanoid" id="A0A177CFI6"/>
<dbReference type="InterPro" id="IPR008242">
    <property type="entry name" value="Chor_mutase/pphenate_deHydtase"/>
</dbReference>
<dbReference type="EMBL" id="KV441552">
    <property type="protein sequence ID" value="OAG05712.1"/>
    <property type="molecule type" value="Genomic_DNA"/>
</dbReference>
<dbReference type="Proteomes" id="UP000077069">
    <property type="component" value="Unassembled WGS sequence"/>
</dbReference>
<dbReference type="GeneID" id="28761922"/>
<dbReference type="PANTHER" id="PTHR21022:SF19">
    <property type="entry name" value="PREPHENATE DEHYDRATASE-RELATED"/>
    <property type="match status" value="1"/>
</dbReference>
<evidence type="ECO:0000256" key="8">
    <source>
        <dbReference type="SAM" id="MobiDB-lite"/>
    </source>
</evidence>
<keyword evidence="5" id="KW-0584">Phenylalanine biosynthesis</keyword>
<comment type="pathway">
    <text evidence="1">Amino-acid biosynthesis; L-phenylalanine biosynthesis; phenylpyruvate from prephenate: step 1/1.</text>
</comment>
<evidence type="ECO:0000256" key="3">
    <source>
        <dbReference type="ARBA" id="ARBA00022605"/>
    </source>
</evidence>
<dbReference type="SUPFAM" id="SSF53850">
    <property type="entry name" value="Periplasmic binding protein-like II"/>
    <property type="match status" value="2"/>
</dbReference>
<dbReference type="InterPro" id="IPR045865">
    <property type="entry name" value="ACT-like_dom_sf"/>
</dbReference>
<dbReference type="PROSITE" id="PS51671">
    <property type="entry name" value="ACT"/>
    <property type="match status" value="1"/>
</dbReference>
<dbReference type="GO" id="GO:0004664">
    <property type="term" value="F:prephenate dehydratase activity"/>
    <property type="evidence" value="ECO:0007669"/>
    <property type="project" value="UniProtKB-EC"/>
</dbReference>
<feature type="domain" description="Prephenate dehydratase" evidence="9">
    <location>
        <begin position="14"/>
        <end position="251"/>
    </location>
</feature>
<dbReference type="GO" id="GO:0005737">
    <property type="term" value="C:cytoplasm"/>
    <property type="evidence" value="ECO:0007669"/>
    <property type="project" value="TreeGrafter"/>
</dbReference>
<dbReference type="CDD" id="cd13532">
    <property type="entry name" value="PBP2_PDT_like"/>
    <property type="match status" value="1"/>
</dbReference>
<evidence type="ECO:0000259" key="9">
    <source>
        <dbReference type="PROSITE" id="PS51171"/>
    </source>
</evidence>
<proteinExistence type="predicted"/>
<feature type="compositionally biased region" description="Polar residues" evidence="8">
    <location>
        <begin position="139"/>
        <end position="148"/>
    </location>
</feature>
<dbReference type="InterPro" id="IPR001086">
    <property type="entry name" value="Preph_deHydtase"/>
</dbReference>
<gene>
    <name evidence="11" type="ORF">CC84DRAFT_1164181</name>
</gene>
<dbReference type="PIRSF" id="PIRSF001500">
    <property type="entry name" value="Chor_mut_pdt_Ppr"/>
    <property type="match status" value="1"/>
</dbReference>
<dbReference type="OrthoDB" id="983542at2759"/>